<dbReference type="HAMAP" id="MF_01697">
    <property type="entry name" value="MshC"/>
    <property type="match status" value="1"/>
</dbReference>
<keyword evidence="7 10" id="KW-0862">Zinc</keyword>
<proteinExistence type="inferred from homology"/>
<feature type="binding site" evidence="10">
    <location>
        <begin position="44"/>
        <end position="47"/>
    </location>
    <ligand>
        <name>L-cysteinyl-5'-AMP</name>
        <dbReference type="ChEBI" id="CHEBI:144924"/>
    </ligand>
</feature>
<feature type="binding site" evidence="10">
    <location>
        <position position="288"/>
    </location>
    <ligand>
        <name>L-cysteinyl-5'-AMP</name>
        <dbReference type="ChEBI" id="CHEBI:144924"/>
    </ligand>
</feature>
<keyword evidence="6 10" id="KW-0547">Nucleotide-binding</keyword>
<evidence type="ECO:0000256" key="8">
    <source>
        <dbReference type="ARBA" id="ARBA00022840"/>
    </source>
</evidence>
<evidence type="ECO:0000256" key="5">
    <source>
        <dbReference type="ARBA" id="ARBA00022723"/>
    </source>
</evidence>
<evidence type="ECO:0000256" key="4">
    <source>
        <dbReference type="ARBA" id="ARBA00022598"/>
    </source>
</evidence>
<feature type="binding site" evidence="10">
    <location>
        <position position="254"/>
    </location>
    <ligand>
        <name>Zn(2+)</name>
        <dbReference type="ChEBI" id="CHEBI:29105"/>
    </ligand>
</feature>
<dbReference type="PANTHER" id="PTHR10890:SF3">
    <property type="entry name" value="CYSTEINE--TRNA LIGASE, CYTOPLASMIC"/>
    <property type="match status" value="1"/>
</dbReference>
<feature type="short sequence motif" description="'HIGH' region" evidence="10">
    <location>
        <begin position="46"/>
        <end position="56"/>
    </location>
</feature>
<dbReference type="GO" id="GO:0006423">
    <property type="term" value="P:cysteinyl-tRNA aminoacylation"/>
    <property type="evidence" value="ECO:0007669"/>
    <property type="project" value="TreeGrafter"/>
</dbReference>
<feature type="binding site" evidence="10">
    <location>
        <position position="229"/>
    </location>
    <ligand>
        <name>Zn(2+)</name>
        <dbReference type="ChEBI" id="CHEBI:29105"/>
    </ligand>
</feature>
<feature type="binding site" evidence="10">
    <location>
        <position position="44"/>
    </location>
    <ligand>
        <name>Zn(2+)</name>
        <dbReference type="ChEBI" id="CHEBI:29105"/>
    </ligand>
</feature>
<reference evidence="13" key="1">
    <citation type="submission" date="2016-10" db="EMBL/GenBank/DDBJ databases">
        <authorList>
            <person name="Varghese N."/>
            <person name="Submissions S."/>
        </authorList>
    </citation>
    <scope>NUCLEOTIDE SEQUENCE [LARGE SCALE GENOMIC DNA]</scope>
    <source>
        <strain evidence="13">DSM 21368</strain>
    </source>
</reference>
<feature type="binding site" evidence="10">
    <location>
        <begin position="82"/>
        <end position="84"/>
    </location>
    <ligand>
        <name>L-cysteinyl-5'-AMP</name>
        <dbReference type="ChEBI" id="CHEBI:144924"/>
    </ligand>
</feature>
<dbReference type="SUPFAM" id="SSF52374">
    <property type="entry name" value="Nucleotidylyl transferase"/>
    <property type="match status" value="1"/>
</dbReference>
<keyword evidence="5 10" id="KW-0479">Metal-binding</keyword>
<keyword evidence="8 10" id="KW-0067">ATP-binding</keyword>
<dbReference type="Pfam" id="PF01406">
    <property type="entry name" value="tRNA-synt_1e"/>
    <property type="match status" value="1"/>
</dbReference>
<evidence type="ECO:0000256" key="1">
    <source>
        <dbReference type="ARBA" id="ARBA00003679"/>
    </source>
</evidence>
<evidence type="ECO:0000256" key="7">
    <source>
        <dbReference type="ARBA" id="ARBA00022833"/>
    </source>
</evidence>
<gene>
    <name evidence="10" type="primary">mshC</name>
    <name evidence="12" type="ORF">SAMN04488554_1702</name>
</gene>
<protein>
    <recommendedName>
        <fullName evidence="10">L-cysteine:1D-myo-inositol 2-amino-2-deoxy-alpha-D-glucopyranoside ligase</fullName>
        <shortName evidence="10">L-Cys:GlcN-Ins ligase</shortName>
        <ecNumber evidence="10">6.3.1.13</ecNumber>
    </recommendedName>
    <alternativeName>
        <fullName evidence="10">Mycothiol ligase</fullName>
        <shortName evidence="10">MSH ligase</shortName>
    </alternativeName>
</protein>
<comment type="catalytic activity">
    <reaction evidence="9 10">
        <text>1D-myo-inositol 2-amino-2-deoxy-alpha-D-glucopyranoside + L-cysteine + ATP = 1D-myo-inositol 2-(L-cysteinylamino)-2-deoxy-alpha-D-glucopyranoside + AMP + diphosphate + H(+)</text>
        <dbReference type="Rhea" id="RHEA:26176"/>
        <dbReference type="ChEBI" id="CHEBI:15378"/>
        <dbReference type="ChEBI" id="CHEBI:30616"/>
        <dbReference type="ChEBI" id="CHEBI:33019"/>
        <dbReference type="ChEBI" id="CHEBI:35235"/>
        <dbReference type="ChEBI" id="CHEBI:58886"/>
        <dbReference type="ChEBI" id="CHEBI:58887"/>
        <dbReference type="ChEBI" id="CHEBI:456215"/>
        <dbReference type="EC" id="6.3.1.13"/>
    </reaction>
</comment>
<feature type="binding site" evidence="10">
    <location>
        <position position="225"/>
    </location>
    <ligand>
        <name>L-cysteinyl-5'-AMP</name>
        <dbReference type="ChEBI" id="CHEBI:144924"/>
    </ligand>
</feature>
<feature type="binding site" evidence="10">
    <location>
        <position position="59"/>
    </location>
    <ligand>
        <name>L-cysteinyl-5'-AMP</name>
        <dbReference type="ChEBI" id="CHEBI:144924"/>
    </ligand>
</feature>
<feature type="short sequence motif" description="'ERGGDP' region" evidence="10">
    <location>
        <begin position="184"/>
        <end position="189"/>
    </location>
</feature>
<dbReference type="PRINTS" id="PR00983">
    <property type="entry name" value="TRNASYNTHCYS"/>
</dbReference>
<comment type="similarity">
    <text evidence="2 10">Belongs to the class-I aminoacyl-tRNA synthetase family. MshC subfamily.</text>
</comment>
<dbReference type="GO" id="GO:0008270">
    <property type="term" value="F:zinc ion binding"/>
    <property type="evidence" value="ECO:0007669"/>
    <property type="project" value="UniProtKB-UniRule"/>
</dbReference>
<dbReference type="InterPro" id="IPR032678">
    <property type="entry name" value="tRNA-synt_1_cat_dom"/>
</dbReference>
<dbReference type="InterPro" id="IPR014729">
    <property type="entry name" value="Rossmann-like_a/b/a_fold"/>
</dbReference>
<dbReference type="Gene3D" id="3.40.50.620">
    <property type="entry name" value="HUPs"/>
    <property type="match status" value="1"/>
</dbReference>
<dbReference type="EC" id="6.3.1.13" evidence="10"/>
<evidence type="ECO:0000313" key="13">
    <source>
        <dbReference type="Proteomes" id="UP000199220"/>
    </source>
</evidence>
<evidence type="ECO:0000256" key="3">
    <source>
        <dbReference type="ARBA" id="ARBA00011245"/>
    </source>
</evidence>
<name>A0A1H5GMJ8_9MICO</name>
<comment type="cofactor">
    <cofactor evidence="10">
        <name>Zn(2+)</name>
        <dbReference type="ChEBI" id="CHEBI:29105"/>
    </cofactor>
    <text evidence="10">Binds 1 zinc ion per subunit.</text>
</comment>
<evidence type="ECO:0000313" key="12">
    <source>
        <dbReference type="EMBL" id="SEE17006.1"/>
    </source>
</evidence>
<keyword evidence="13" id="KW-1185">Reference proteome</keyword>
<comment type="function">
    <text evidence="1 10">Catalyzes the ATP-dependent condensation of GlcN-Ins and L-cysteine to form L-Cys-GlcN-Ins.</text>
</comment>
<dbReference type="Gene3D" id="1.20.120.640">
    <property type="entry name" value="Anticodon-binding domain of a subclass of class I aminoacyl-tRNA synthetases"/>
    <property type="match status" value="1"/>
</dbReference>
<dbReference type="EMBL" id="FNTX01000001">
    <property type="protein sequence ID" value="SEE17006.1"/>
    <property type="molecule type" value="Genomic_DNA"/>
</dbReference>
<comment type="subunit">
    <text evidence="3 10">Monomer.</text>
</comment>
<dbReference type="InterPro" id="IPR024909">
    <property type="entry name" value="Cys-tRNA/MSH_ligase"/>
</dbReference>
<keyword evidence="4 10" id="KW-0436">Ligase</keyword>
<dbReference type="GO" id="GO:0005524">
    <property type="term" value="F:ATP binding"/>
    <property type="evidence" value="ECO:0007669"/>
    <property type="project" value="UniProtKB-KW"/>
</dbReference>
<dbReference type="AlphaFoldDB" id="A0A1H5GMJ8"/>
<dbReference type="STRING" id="648782.SAMN04488554_1702"/>
<dbReference type="GO" id="GO:0005829">
    <property type="term" value="C:cytosol"/>
    <property type="evidence" value="ECO:0007669"/>
    <property type="project" value="TreeGrafter"/>
</dbReference>
<dbReference type="GO" id="GO:0004817">
    <property type="term" value="F:cysteine-tRNA ligase activity"/>
    <property type="evidence" value="ECO:0007669"/>
    <property type="project" value="TreeGrafter"/>
</dbReference>
<evidence type="ECO:0000256" key="9">
    <source>
        <dbReference type="ARBA" id="ARBA00048350"/>
    </source>
</evidence>
<sequence length="419" mass="45588">MVQSWTSPALPTLPGRGHALRLHDTATDRAFDPAADGAGRLYVCGITPYDSTHLGHAFTYVAFDTLLRVWRDAGVDTSYVQNITDVDDPLLERADATGVDWRDLAADQVALFASDMTALRVIPPNHYIGVVEAVDLVAAAVERLVAAGAAYRVDQDVYADLGADPRFGSVSHLDETTMTELFGERGGDPDRPGKRHPLDPLLWRGERPGEPHWDGHSLGQGRPGWHIECGAIASEYLGLPISVQGGGEDLIFPHHDMGTSHLRYLGDGRIEDGPADEPVRSFVHTGLVAYQGHKMSKSRGNLVFVSRLIADGVDPRAIRLALLSRHYRASWEFSHEHLDEGTARLRRWRDAVGDGSATPQQHATDHLDQVRAALADDLDTPTALRAMDAWVDQLSGAAAQDRALFADAADALFGVDLRG</sequence>
<dbReference type="PANTHER" id="PTHR10890">
    <property type="entry name" value="CYSTEINYL-TRNA SYNTHETASE"/>
    <property type="match status" value="1"/>
</dbReference>
<feature type="domain" description="tRNA synthetases class I catalytic" evidence="11">
    <location>
        <begin position="34"/>
        <end position="340"/>
    </location>
</feature>
<feature type="short sequence motif" description="'KMSKS' region" evidence="10">
    <location>
        <begin position="294"/>
        <end position="298"/>
    </location>
</feature>
<evidence type="ECO:0000256" key="6">
    <source>
        <dbReference type="ARBA" id="ARBA00022741"/>
    </source>
</evidence>
<dbReference type="GO" id="GO:0010125">
    <property type="term" value="P:mycothiol biosynthetic process"/>
    <property type="evidence" value="ECO:0007669"/>
    <property type="project" value="UniProtKB-UniRule"/>
</dbReference>
<organism evidence="12 13">
    <name type="scientific">Ruania alba</name>
    <dbReference type="NCBI Taxonomy" id="648782"/>
    <lineage>
        <taxon>Bacteria</taxon>
        <taxon>Bacillati</taxon>
        <taxon>Actinomycetota</taxon>
        <taxon>Actinomycetes</taxon>
        <taxon>Micrococcales</taxon>
        <taxon>Ruaniaceae</taxon>
        <taxon>Ruania</taxon>
    </lineage>
</organism>
<evidence type="ECO:0000256" key="2">
    <source>
        <dbReference type="ARBA" id="ARBA00007723"/>
    </source>
</evidence>
<dbReference type="GO" id="GO:0035446">
    <property type="term" value="F:cysteine-glucosaminylinositol ligase activity"/>
    <property type="evidence" value="ECO:0007669"/>
    <property type="project" value="UniProtKB-UniRule"/>
</dbReference>
<dbReference type="Proteomes" id="UP000199220">
    <property type="component" value="Unassembled WGS sequence"/>
</dbReference>
<evidence type="ECO:0000259" key="11">
    <source>
        <dbReference type="Pfam" id="PF01406"/>
    </source>
</evidence>
<evidence type="ECO:0000256" key="10">
    <source>
        <dbReference type="HAMAP-Rule" id="MF_01697"/>
    </source>
</evidence>
<dbReference type="InterPro" id="IPR017812">
    <property type="entry name" value="Mycothiol_ligase_MshC"/>
</dbReference>
<feature type="binding site" evidence="10">
    <location>
        <begin position="247"/>
        <end position="249"/>
    </location>
    <ligand>
        <name>L-cysteinyl-5'-AMP</name>
        <dbReference type="ChEBI" id="CHEBI:144924"/>
    </ligand>
</feature>
<dbReference type="NCBIfam" id="TIGR03447">
    <property type="entry name" value="mycothiol_MshC"/>
    <property type="match status" value="1"/>
</dbReference>
<accession>A0A1H5GMJ8</accession>